<sequence length="87" mass="9653">MDQKKEVEIRRENPVVTKTKLIVVTEGGIMIKGTETVTGTMIENVVRIMSALRLMILDVATGHIQGLRSIPGIMIVTGTFFSLFMVF</sequence>
<evidence type="ECO:0000313" key="1">
    <source>
        <dbReference type="EMBL" id="GKV44478.1"/>
    </source>
</evidence>
<dbReference type="EMBL" id="BPVZ01000182">
    <property type="protein sequence ID" value="GKV44478.1"/>
    <property type="molecule type" value="Genomic_DNA"/>
</dbReference>
<evidence type="ECO:0000313" key="2">
    <source>
        <dbReference type="Proteomes" id="UP001054252"/>
    </source>
</evidence>
<organism evidence="1 2">
    <name type="scientific">Rubroshorea leprosula</name>
    <dbReference type="NCBI Taxonomy" id="152421"/>
    <lineage>
        <taxon>Eukaryota</taxon>
        <taxon>Viridiplantae</taxon>
        <taxon>Streptophyta</taxon>
        <taxon>Embryophyta</taxon>
        <taxon>Tracheophyta</taxon>
        <taxon>Spermatophyta</taxon>
        <taxon>Magnoliopsida</taxon>
        <taxon>eudicotyledons</taxon>
        <taxon>Gunneridae</taxon>
        <taxon>Pentapetalae</taxon>
        <taxon>rosids</taxon>
        <taxon>malvids</taxon>
        <taxon>Malvales</taxon>
        <taxon>Dipterocarpaceae</taxon>
        <taxon>Rubroshorea</taxon>
    </lineage>
</organism>
<dbReference type="Proteomes" id="UP001054252">
    <property type="component" value="Unassembled WGS sequence"/>
</dbReference>
<accession>A0AAV5M6F7</accession>
<proteinExistence type="predicted"/>
<name>A0AAV5M6F7_9ROSI</name>
<protein>
    <submittedName>
        <fullName evidence="1">Uncharacterized protein</fullName>
    </submittedName>
</protein>
<keyword evidence="2" id="KW-1185">Reference proteome</keyword>
<dbReference type="AlphaFoldDB" id="A0AAV5M6F7"/>
<gene>
    <name evidence="1" type="ORF">SLEP1_g51659</name>
</gene>
<comment type="caution">
    <text evidence="1">The sequence shown here is derived from an EMBL/GenBank/DDBJ whole genome shotgun (WGS) entry which is preliminary data.</text>
</comment>
<reference evidence="1 2" key="1">
    <citation type="journal article" date="2021" name="Commun. Biol.">
        <title>The genome of Shorea leprosula (Dipterocarpaceae) highlights the ecological relevance of drought in aseasonal tropical rainforests.</title>
        <authorList>
            <person name="Ng K.K.S."/>
            <person name="Kobayashi M.J."/>
            <person name="Fawcett J.A."/>
            <person name="Hatakeyama M."/>
            <person name="Paape T."/>
            <person name="Ng C.H."/>
            <person name="Ang C.C."/>
            <person name="Tnah L.H."/>
            <person name="Lee C.T."/>
            <person name="Nishiyama T."/>
            <person name="Sese J."/>
            <person name="O'Brien M.J."/>
            <person name="Copetti D."/>
            <person name="Mohd Noor M.I."/>
            <person name="Ong R.C."/>
            <person name="Putra M."/>
            <person name="Sireger I.Z."/>
            <person name="Indrioko S."/>
            <person name="Kosugi Y."/>
            <person name="Izuno A."/>
            <person name="Isagi Y."/>
            <person name="Lee S.L."/>
            <person name="Shimizu K.K."/>
        </authorList>
    </citation>
    <scope>NUCLEOTIDE SEQUENCE [LARGE SCALE GENOMIC DNA]</scope>
    <source>
        <strain evidence="1">214</strain>
    </source>
</reference>